<keyword evidence="2 7" id="KW-0349">Heme</keyword>
<keyword evidence="9" id="KW-1185">Reference proteome</keyword>
<dbReference type="SUPFAM" id="SSF48264">
    <property type="entry name" value="Cytochrome P450"/>
    <property type="match status" value="1"/>
</dbReference>
<dbReference type="InterPro" id="IPR001128">
    <property type="entry name" value="Cyt_P450"/>
</dbReference>
<dbReference type="GO" id="GO:0008395">
    <property type="term" value="F:steroid hydroxylase activity"/>
    <property type="evidence" value="ECO:0007669"/>
    <property type="project" value="TreeGrafter"/>
</dbReference>
<dbReference type="KEGG" id="ahm:TL08_16300"/>
<dbReference type="Proteomes" id="UP000095210">
    <property type="component" value="Chromosome"/>
</dbReference>
<sequence>MIDLADPDTFLANDLTDFWRHLRHEQPVYRHPGTAQTGGFWVLSRHADLLAVYRDTEHFTSERGNMLDTLLHGGDSASGRMLVVTDGPRHRELRRVLLRAFAPRALRVVVERLQASVRRLVLDAARAGSVDFAADVASAIPLATICDLLAVPDVDRARILEWTSAAHGSENWLAVNEILTYFAGLARQRRDTPHSDVISLLATSEVDGKLLEEDEIILNCYSLILGGNETTRLSMIGGVLAFIENPEQWAALRDGLVEVDSAVEEVLRWTSPTMYMGRSVKSDVVLHDTEIKAGDVVTLWNIAANHDEAVFDQPERFDLARTPNNHLTFGHGQHFCLGAYLTRIELSTLFEVLRTAVADIALQGTPVRIHSTMLTGYSSLPVSLRPNPEGAARLAAPTTSD</sequence>
<evidence type="ECO:0000313" key="9">
    <source>
        <dbReference type="Proteomes" id="UP000095210"/>
    </source>
</evidence>
<dbReference type="Gene3D" id="1.10.630.10">
    <property type="entry name" value="Cytochrome P450"/>
    <property type="match status" value="1"/>
</dbReference>
<dbReference type="AlphaFoldDB" id="A0AAC9HRE8"/>
<keyword evidence="6 7" id="KW-0503">Monooxygenase</keyword>
<evidence type="ECO:0000256" key="2">
    <source>
        <dbReference type="ARBA" id="ARBA00022617"/>
    </source>
</evidence>
<dbReference type="GO" id="GO:0036199">
    <property type="term" value="F:cholest-4-en-3-one 26-monooxygenase activity"/>
    <property type="evidence" value="ECO:0007669"/>
    <property type="project" value="TreeGrafter"/>
</dbReference>
<organism evidence="8 9">
    <name type="scientific">Actinoalloteichus hymeniacidonis</name>
    <dbReference type="NCBI Taxonomy" id="340345"/>
    <lineage>
        <taxon>Bacteria</taxon>
        <taxon>Bacillati</taxon>
        <taxon>Actinomycetota</taxon>
        <taxon>Actinomycetes</taxon>
        <taxon>Pseudonocardiales</taxon>
        <taxon>Pseudonocardiaceae</taxon>
        <taxon>Actinoalloteichus</taxon>
    </lineage>
</organism>
<dbReference type="InterPro" id="IPR036396">
    <property type="entry name" value="Cyt_P450_sf"/>
</dbReference>
<dbReference type="GO" id="GO:0020037">
    <property type="term" value="F:heme binding"/>
    <property type="evidence" value="ECO:0007669"/>
    <property type="project" value="InterPro"/>
</dbReference>
<evidence type="ECO:0000256" key="7">
    <source>
        <dbReference type="RuleBase" id="RU000461"/>
    </source>
</evidence>
<dbReference type="InterPro" id="IPR017972">
    <property type="entry name" value="Cyt_P450_CS"/>
</dbReference>
<gene>
    <name evidence="8" type="ORF">TL08_16300</name>
</gene>
<protein>
    <submittedName>
        <fullName evidence="8">Cytochrome P450</fullName>
    </submittedName>
</protein>
<dbReference type="PANTHER" id="PTHR46696">
    <property type="entry name" value="P450, PUTATIVE (EUROFUNG)-RELATED"/>
    <property type="match status" value="1"/>
</dbReference>
<dbReference type="GO" id="GO:0006707">
    <property type="term" value="P:cholesterol catabolic process"/>
    <property type="evidence" value="ECO:0007669"/>
    <property type="project" value="TreeGrafter"/>
</dbReference>
<name>A0AAC9HRE8_9PSEU</name>
<keyword evidence="4 7" id="KW-0560">Oxidoreductase</keyword>
<keyword evidence="3 7" id="KW-0479">Metal-binding</keyword>
<proteinExistence type="inferred from homology"/>
<dbReference type="PROSITE" id="PS00086">
    <property type="entry name" value="CYTOCHROME_P450"/>
    <property type="match status" value="1"/>
</dbReference>
<keyword evidence="5 7" id="KW-0408">Iron</keyword>
<dbReference type="Pfam" id="PF00067">
    <property type="entry name" value="p450"/>
    <property type="match status" value="1"/>
</dbReference>
<evidence type="ECO:0000313" key="8">
    <source>
        <dbReference type="EMBL" id="AOS64060.1"/>
    </source>
</evidence>
<dbReference type="EMBL" id="CP014859">
    <property type="protein sequence ID" value="AOS64060.1"/>
    <property type="molecule type" value="Genomic_DNA"/>
</dbReference>
<evidence type="ECO:0000256" key="1">
    <source>
        <dbReference type="ARBA" id="ARBA00010617"/>
    </source>
</evidence>
<comment type="similarity">
    <text evidence="1 7">Belongs to the cytochrome P450 family.</text>
</comment>
<evidence type="ECO:0000256" key="3">
    <source>
        <dbReference type="ARBA" id="ARBA00022723"/>
    </source>
</evidence>
<evidence type="ECO:0000256" key="4">
    <source>
        <dbReference type="ARBA" id="ARBA00023002"/>
    </source>
</evidence>
<reference evidence="9" key="1">
    <citation type="submission" date="2016-03" db="EMBL/GenBank/DDBJ databases">
        <title>Complete genome sequence of the type strain Actinoalloteichus hymeniacidonis DSM 45092.</title>
        <authorList>
            <person name="Schaffert L."/>
            <person name="Albersmeier A."/>
            <person name="Winkler A."/>
            <person name="Kalinowski J."/>
            <person name="Zotchev S."/>
            <person name="Ruckert C."/>
        </authorList>
    </citation>
    <scope>NUCLEOTIDE SEQUENCE [LARGE SCALE GENOMIC DNA]</scope>
    <source>
        <strain evidence="9">HPA177(T) (DSM 45092(T))</strain>
    </source>
</reference>
<evidence type="ECO:0000256" key="5">
    <source>
        <dbReference type="ARBA" id="ARBA00023004"/>
    </source>
</evidence>
<dbReference type="FunFam" id="1.10.630.10:FF:000018">
    <property type="entry name" value="Cytochrome P450 monooxygenase"/>
    <property type="match status" value="1"/>
</dbReference>
<dbReference type="InterPro" id="IPR002397">
    <property type="entry name" value="Cyt_P450_B"/>
</dbReference>
<dbReference type="GO" id="GO:0005506">
    <property type="term" value="F:iron ion binding"/>
    <property type="evidence" value="ECO:0007669"/>
    <property type="project" value="InterPro"/>
</dbReference>
<accession>A0AAC9HRE8</accession>
<dbReference type="PANTHER" id="PTHR46696:SF4">
    <property type="entry name" value="BIOTIN BIOSYNTHESIS CYTOCHROME P450"/>
    <property type="match status" value="1"/>
</dbReference>
<dbReference type="PRINTS" id="PR00359">
    <property type="entry name" value="BP450"/>
</dbReference>
<dbReference type="CDD" id="cd11033">
    <property type="entry name" value="CYP142-like"/>
    <property type="match status" value="1"/>
</dbReference>
<evidence type="ECO:0000256" key="6">
    <source>
        <dbReference type="ARBA" id="ARBA00023033"/>
    </source>
</evidence>